<dbReference type="InterPro" id="IPR017930">
    <property type="entry name" value="Myb_dom"/>
</dbReference>
<dbReference type="InterPro" id="IPR006447">
    <property type="entry name" value="Myb_dom_plants"/>
</dbReference>
<dbReference type="SMART" id="SM00717">
    <property type="entry name" value="SANT"/>
    <property type="match status" value="1"/>
</dbReference>
<dbReference type="Proteomes" id="UP001454036">
    <property type="component" value="Unassembled WGS sequence"/>
</dbReference>
<dbReference type="GO" id="GO:0006355">
    <property type="term" value="P:regulation of DNA-templated transcription"/>
    <property type="evidence" value="ECO:0007669"/>
    <property type="project" value="UniProtKB-ARBA"/>
</dbReference>
<evidence type="ECO:0000256" key="6">
    <source>
        <dbReference type="PROSITE-ProRule" id="PRU00047"/>
    </source>
</evidence>
<feature type="domain" description="HTH myb-type" evidence="10">
    <location>
        <begin position="75"/>
        <end position="131"/>
    </location>
</feature>
<proteinExistence type="predicted"/>
<evidence type="ECO:0000259" key="10">
    <source>
        <dbReference type="PROSITE" id="PS51294"/>
    </source>
</evidence>
<feature type="domain" description="CCHC-type" evidence="9">
    <location>
        <begin position="6"/>
        <end position="21"/>
    </location>
</feature>
<dbReference type="GO" id="GO:0009739">
    <property type="term" value="P:response to gibberellin"/>
    <property type="evidence" value="ECO:0007669"/>
    <property type="project" value="TreeGrafter"/>
</dbReference>
<keyword evidence="4" id="KW-0804">Transcription</keyword>
<reference evidence="11 12" key="1">
    <citation type="submission" date="2024-01" db="EMBL/GenBank/DDBJ databases">
        <title>The complete chloroplast genome sequence of Lithospermum erythrorhizon: insights into the phylogenetic relationship among Boraginaceae species and the maternal lineages of purple gromwells.</title>
        <authorList>
            <person name="Okada T."/>
            <person name="Watanabe K."/>
        </authorList>
    </citation>
    <scope>NUCLEOTIDE SEQUENCE [LARGE SCALE GENOMIC DNA]</scope>
</reference>
<dbReference type="NCBIfam" id="TIGR01557">
    <property type="entry name" value="myb_SHAQKYF"/>
    <property type="match status" value="1"/>
</dbReference>
<dbReference type="InterPro" id="IPR001878">
    <property type="entry name" value="Znf_CCHC"/>
</dbReference>
<dbReference type="InterPro" id="IPR009057">
    <property type="entry name" value="Homeodomain-like_sf"/>
</dbReference>
<keyword evidence="6" id="KW-0863">Zinc-finger</keyword>
<dbReference type="Gene3D" id="1.10.10.60">
    <property type="entry name" value="Homeodomain-like"/>
    <property type="match status" value="1"/>
</dbReference>
<dbReference type="PROSITE" id="PS50158">
    <property type="entry name" value="ZF_CCHC"/>
    <property type="match status" value="1"/>
</dbReference>
<comment type="subcellular location">
    <subcellularLocation>
        <location evidence="1">Nucleus</location>
    </subcellularLocation>
</comment>
<dbReference type="PANTHER" id="PTHR44191:SF65">
    <property type="entry name" value="TRANSCRIPTION FACTOR MYB1R1-LIKE ISOFORM X1"/>
    <property type="match status" value="1"/>
</dbReference>
<gene>
    <name evidence="11" type="ORF">LIER_24109</name>
</gene>
<dbReference type="CDD" id="cd00167">
    <property type="entry name" value="SANT"/>
    <property type="match status" value="1"/>
</dbReference>
<evidence type="ECO:0000259" key="9">
    <source>
        <dbReference type="PROSITE" id="PS50158"/>
    </source>
</evidence>
<protein>
    <submittedName>
        <fullName evidence="11">DNA-binding transcription factor</fullName>
    </submittedName>
</protein>
<evidence type="ECO:0000259" key="8">
    <source>
        <dbReference type="PROSITE" id="PS50090"/>
    </source>
</evidence>
<evidence type="ECO:0000313" key="11">
    <source>
        <dbReference type="EMBL" id="GAA0169679.1"/>
    </source>
</evidence>
<accession>A0AAV3R042</accession>
<dbReference type="FunFam" id="1.10.10.60:FF:000009">
    <property type="entry name" value="transcription factor MYB1R1"/>
    <property type="match status" value="1"/>
</dbReference>
<evidence type="ECO:0000256" key="5">
    <source>
        <dbReference type="ARBA" id="ARBA00023242"/>
    </source>
</evidence>
<keyword evidence="5" id="KW-0539">Nucleus</keyword>
<dbReference type="Pfam" id="PF00249">
    <property type="entry name" value="Myb_DNA-binding"/>
    <property type="match status" value="1"/>
</dbReference>
<keyword evidence="6" id="KW-0862">Zinc</keyword>
<keyword evidence="6" id="KW-0479">Metal-binding</keyword>
<evidence type="ECO:0000256" key="3">
    <source>
        <dbReference type="ARBA" id="ARBA00023125"/>
    </source>
</evidence>
<dbReference type="AlphaFoldDB" id="A0AAV3R042"/>
<evidence type="ECO:0000256" key="2">
    <source>
        <dbReference type="ARBA" id="ARBA00023015"/>
    </source>
</evidence>
<dbReference type="GO" id="GO:0003677">
    <property type="term" value="F:DNA binding"/>
    <property type="evidence" value="ECO:0007669"/>
    <property type="project" value="UniProtKB-KW"/>
</dbReference>
<keyword evidence="3 11" id="KW-0238">DNA-binding</keyword>
<keyword evidence="2" id="KW-0805">Transcription regulation</keyword>
<dbReference type="EMBL" id="BAABME010006937">
    <property type="protein sequence ID" value="GAA0169679.1"/>
    <property type="molecule type" value="Genomic_DNA"/>
</dbReference>
<dbReference type="InterPro" id="IPR052245">
    <property type="entry name" value="Plant_Stress_Dev_TF"/>
</dbReference>
<keyword evidence="12" id="KW-1185">Reference proteome</keyword>
<organism evidence="11 12">
    <name type="scientific">Lithospermum erythrorhizon</name>
    <name type="common">Purple gromwell</name>
    <name type="synonym">Lithospermum officinale var. erythrorhizon</name>
    <dbReference type="NCBI Taxonomy" id="34254"/>
    <lineage>
        <taxon>Eukaryota</taxon>
        <taxon>Viridiplantae</taxon>
        <taxon>Streptophyta</taxon>
        <taxon>Embryophyta</taxon>
        <taxon>Tracheophyta</taxon>
        <taxon>Spermatophyta</taxon>
        <taxon>Magnoliopsida</taxon>
        <taxon>eudicotyledons</taxon>
        <taxon>Gunneridae</taxon>
        <taxon>Pentapetalae</taxon>
        <taxon>asterids</taxon>
        <taxon>lamiids</taxon>
        <taxon>Boraginales</taxon>
        <taxon>Boraginaceae</taxon>
        <taxon>Boraginoideae</taxon>
        <taxon>Lithospermeae</taxon>
        <taxon>Lithospermum</taxon>
    </lineage>
</organism>
<dbReference type="GO" id="GO:0009723">
    <property type="term" value="P:response to ethylene"/>
    <property type="evidence" value="ECO:0007669"/>
    <property type="project" value="TreeGrafter"/>
</dbReference>
<dbReference type="GO" id="GO:0005634">
    <property type="term" value="C:nucleus"/>
    <property type="evidence" value="ECO:0007669"/>
    <property type="project" value="UniProtKB-SubCell"/>
</dbReference>
<feature type="domain" description="Myb-like" evidence="8">
    <location>
        <begin position="75"/>
        <end position="127"/>
    </location>
</feature>
<dbReference type="InterPro" id="IPR001005">
    <property type="entry name" value="SANT/Myb"/>
</dbReference>
<dbReference type="PROSITE" id="PS50090">
    <property type="entry name" value="MYB_LIKE"/>
    <property type="match status" value="1"/>
</dbReference>
<dbReference type="PROSITE" id="PS51294">
    <property type="entry name" value="HTH_MYB"/>
    <property type="match status" value="1"/>
</dbReference>
<dbReference type="SUPFAM" id="SSF46689">
    <property type="entry name" value="Homeodomain-like"/>
    <property type="match status" value="1"/>
</dbReference>
<dbReference type="GO" id="GO:0008270">
    <property type="term" value="F:zinc ion binding"/>
    <property type="evidence" value="ECO:0007669"/>
    <property type="project" value="UniProtKB-KW"/>
</dbReference>
<evidence type="ECO:0000313" key="12">
    <source>
        <dbReference type="Proteomes" id="UP001454036"/>
    </source>
</evidence>
<name>A0AAV3R042_LITER</name>
<dbReference type="PANTHER" id="PTHR44191">
    <property type="entry name" value="TRANSCRIPTION FACTOR KUA1"/>
    <property type="match status" value="1"/>
</dbReference>
<comment type="caution">
    <text evidence="11">The sequence shown here is derived from an EMBL/GenBank/DDBJ whole genome shotgun (WGS) entry which is preliminary data.</text>
</comment>
<evidence type="ECO:0000256" key="1">
    <source>
        <dbReference type="ARBA" id="ARBA00004123"/>
    </source>
</evidence>
<evidence type="ECO:0000256" key="4">
    <source>
        <dbReference type="ARBA" id="ARBA00023163"/>
    </source>
</evidence>
<feature type="region of interest" description="Disordered" evidence="7">
    <location>
        <begin position="178"/>
        <end position="205"/>
    </location>
</feature>
<evidence type="ECO:0000256" key="7">
    <source>
        <dbReference type="SAM" id="MobiDB-lite"/>
    </source>
</evidence>
<sequence>MKDFVRKCSHCGHNGHNSRTCNGKGSIKLFGVKIDSHQIDDKSMRRSKSLGSLPSCIGESKEAADYYLSDSPDAHDRRKGKPWTEDEHRSFLIGLENLGKGDWRGISKTYVPTRTPTQVASHAQKYFLRISTLEGKKRRSSVFDISITEDVEPTPPNEPSLNQSGAESTIDFLSTMQEEELKKSGETSTSVVPSSERPPLSPSMRYNGSFSYPKMQYMVGPSSNARPSFSFIPMNIPGAWPPPNFVYQPVQPFTYNNMKRSPYARPLMVLPPPGGSALPHPHQVVPQPATAKPINKNDGVDLSVGALTL</sequence>